<dbReference type="EMBL" id="MN739648">
    <property type="protein sequence ID" value="QHT18077.1"/>
    <property type="molecule type" value="Genomic_DNA"/>
</dbReference>
<organism evidence="2">
    <name type="scientific">viral metagenome</name>
    <dbReference type="NCBI Taxonomy" id="1070528"/>
    <lineage>
        <taxon>unclassified sequences</taxon>
        <taxon>metagenomes</taxon>
        <taxon>organismal metagenomes</taxon>
    </lineage>
</organism>
<dbReference type="AlphaFoldDB" id="A0A6C0DN97"/>
<keyword evidence="1" id="KW-1133">Transmembrane helix</keyword>
<feature type="transmembrane region" description="Helical" evidence="1">
    <location>
        <begin position="13"/>
        <end position="36"/>
    </location>
</feature>
<reference evidence="2" key="1">
    <citation type="journal article" date="2020" name="Nature">
        <title>Giant virus diversity and host interactions through global metagenomics.</title>
        <authorList>
            <person name="Schulz F."/>
            <person name="Roux S."/>
            <person name="Paez-Espino D."/>
            <person name="Jungbluth S."/>
            <person name="Walsh D.A."/>
            <person name="Denef V.J."/>
            <person name="McMahon K.D."/>
            <person name="Konstantinidis K.T."/>
            <person name="Eloe-Fadrosh E.A."/>
            <person name="Kyrpides N.C."/>
            <person name="Woyke T."/>
        </authorList>
    </citation>
    <scope>NUCLEOTIDE SEQUENCE</scope>
    <source>
        <strain evidence="2">GVMAG-M-3300023174-3</strain>
    </source>
</reference>
<protein>
    <submittedName>
        <fullName evidence="2">Uncharacterized protein</fullName>
    </submittedName>
</protein>
<keyword evidence="1" id="KW-0812">Transmembrane</keyword>
<evidence type="ECO:0000256" key="1">
    <source>
        <dbReference type="SAM" id="Phobius"/>
    </source>
</evidence>
<accession>A0A6C0DN97</accession>
<name>A0A6C0DN97_9ZZZZ</name>
<evidence type="ECO:0000313" key="2">
    <source>
        <dbReference type="EMBL" id="QHT18077.1"/>
    </source>
</evidence>
<keyword evidence="1" id="KW-0472">Membrane</keyword>
<proteinExistence type="predicted"/>
<sequence length="149" mass="17842">MQPLNLKMNTVHVISYFDIVLVFALFMEYVLFRVGYAKQLFDKYRAEDMLRQENGDKQDHMLESILYQMDDFSLRIQKIDENMRAYIGDEIRACNDRLDSVTDKSAFVVSSADWKDMQHKVRELSSDMSSLWRIIEIPQHMMHLRPHFR</sequence>